<evidence type="ECO:0000313" key="2">
    <source>
        <dbReference type="EMBL" id="KZN61052.1"/>
    </source>
</evidence>
<reference evidence="2 3" key="1">
    <citation type="submission" date="2013-07" db="EMBL/GenBank/DDBJ databases">
        <title>Comparative Genomic and Metabolomic Analysis of Twelve Strains of Pseudoalteromonas luteoviolacea.</title>
        <authorList>
            <person name="Vynne N.G."/>
            <person name="Mansson M."/>
            <person name="Gram L."/>
        </authorList>
    </citation>
    <scope>NUCLEOTIDE SEQUENCE [LARGE SCALE GENOMIC DNA]</scope>
    <source>
        <strain evidence="2 3">CPMOR-1</strain>
    </source>
</reference>
<dbReference type="AlphaFoldDB" id="A0A167JG53"/>
<feature type="transmembrane region" description="Helical" evidence="1">
    <location>
        <begin position="106"/>
        <end position="127"/>
    </location>
</feature>
<dbReference type="PATRIC" id="fig|1365248.3.peg.3521"/>
<keyword evidence="1" id="KW-0812">Transmembrane</keyword>
<keyword evidence="1" id="KW-0472">Membrane</keyword>
<feature type="transmembrane region" description="Helical" evidence="1">
    <location>
        <begin position="147"/>
        <end position="168"/>
    </location>
</feature>
<dbReference type="Pfam" id="PF11158">
    <property type="entry name" value="DUF2938"/>
    <property type="match status" value="1"/>
</dbReference>
<proteinExistence type="predicted"/>
<sequence length="169" mass="18649">MYLEEGMLQMIGLSIIAGLGATVFMDIWSECLKRIFGVQSLNYGLVGRWVLHCLQGKVLHRNIMSAKPKNLEGVVGWIAHYLIGVLFALSFIFLSHMVSSSLLNPWLAILFGTLTVCFPFFVMQPCFGMGIAASKVPKANIARLKSLGAHVSFGVGLYLTLLCISIFYK</sequence>
<evidence type="ECO:0008006" key="4">
    <source>
        <dbReference type="Google" id="ProtNLM"/>
    </source>
</evidence>
<dbReference type="RefSeq" id="WP_081221234.1">
    <property type="nucleotide sequence ID" value="NZ_AUYC01000038.1"/>
</dbReference>
<protein>
    <recommendedName>
        <fullName evidence="4">DUF2938 domain-containing protein</fullName>
    </recommendedName>
</protein>
<organism evidence="2 3">
    <name type="scientific">Pseudoalteromonas luteoviolacea CPMOR-1</name>
    <dbReference type="NCBI Taxonomy" id="1365248"/>
    <lineage>
        <taxon>Bacteria</taxon>
        <taxon>Pseudomonadati</taxon>
        <taxon>Pseudomonadota</taxon>
        <taxon>Gammaproteobacteria</taxon>
        <taxon>Alteromonadales</taxon>
        <taxon>Pseudoalteromonadaceae</taxon>
        <taxon>Pseudoalteromonas</taxon>
    </lineage>
</organism>
<evidence type="ECO:0000313" key="3">
    <source>
        <dbReference type="Proteomes" id="UP000076486"/>
    </source>
</evidence>
<evidence type="ECO:0000256" key="1">
    <source>
        <dbReference type="SAM" id="Phobius"/>
    </source>
</evidence>
<feature type="transmembrane region" description="Helical" evidence="1">
    <location>
        <begin position="6"/>
        <end position="25"/>
    </location>
</feature>
<accession>A0A167JG53</accession>
<dbReference type="InterPro" id="IPR021329">
    <property type="entry name" value="DUF2938"/>
</dbReference>
<comment type="caution">
    <text evidence="2">The sequence shown here is derived from an EMBL/GenBank/DDBJ whole genome shotgun (WGS) entry which is preliminary data.</text>
</comment>
<gene>
    <name evidence="2" type="ORF">N473_22180</name>
</gene>
<name>A0A167JG53_9GAMM</name>
<dbReference type="EMBL" id="AUYC01000038">
    <property type="protein sequence ID" value="KZN61052.1"/>
    <property type="molecule type" value="Genomic_DNA"/>
</dbReference>
<keyword evidence="1" id="KW-1133">Transmembrane helix</keyword>
<feature type="transmembrane region" description="Helical" evidence="1">
    <location>
        <begin position="74"/>
        <end position="94"/>
    </location>
</feature>
<dbReference type="Proteomes" id="UP000076486">
    <property type="component" value="Unassembled WGS sequence"/>
</dbReference>